<dbReference type="Proteomes" id="UP001500067">
    <property type="component" value="Unassembled WGS sequence"/>
</dbReference>
<sequence>MHAEIVKGEKNILVISNIGNGKSTTVEALAYTLLQDDYQVFRYEKAYDSLNMELEYINRQQKPVIILESYAQNKDFLETLLIHRTNKGLVLVVTERTAIYETSIQTLEKLTNKSVFAVHDINSLDAEDIEGFSKLLTLHGLWGNDMKLTEPDKLSLIKRQCHSATREVLLHILKSENIISKFSVILNALQTKKEYYHAIILILTASRYNVNIDLQFVNQVLNTLNIRSTNFDNNLAIKELIDFESDEIKIRSSIVSEVLLEHVSEVKPLIDSLIEICMTVDEWEDETSKALIREYMSYSNLKWLLYRKERDVNEMIFYFFEKIRNLKSCRNNHHYWLQCAILDIERQNFELAHKHLETAYSLASKGRRYSPDTYKIVDTYQIDNQKANLLLKEVIAQKDANTAMLKFREAHKTLTRAADPNRLRHYPYKVADLYIDFHRVFYDQLSDGQKQSLIDAFDEMVKKMDEYLRQVIHYREKSFVSQTRADLVQLISNFRNPKAVAKPS</sequence>
<evidence type="ECO:0000313" key="1">
    <source>
        <dbReference type="EMBL" id="GAA4469496.1"/>
    </source>
</evidence>
<reference evidence="2" key="1">
    <citation type="journal article" date="2019" name="Int. J. Syst. Evol. Microbiol.">
        <title>The Global Catalogue of Microorganisms (GCM) 10K type strain sequencing project: providing services to taxonomists for standard genome sequencing and annotation.</title>
        <authorList>
            <consortium name="The Broad Institute Genomics Platform"/>
            <consortium name="The Broad Institute Genome Sequencing Center for Infectious Disease"/>
            <person name="Wu L."/>
            <person name="Ma J."/>
        </authorList>
    </citation>
    <scope>NUCLEOTIDE SEQUENCE [LARGE SCALE GENOMIC DNA]</scope>
    <source>
        <strain evidence="2">JCM 32105</strain>
    </source>
</reference>
<dbReference type="EMBL" id="BAABFA010000023">
    <property type="protein sequence ID" value="GAA4469496.1"/>
    <property type="molecule type" value="Genomic_DNA"/>
</dbReference>
<proteinExistence type="predicted"/>
<organism evidence="1 2">
    <name type="scientific">Nemorincola caseinilytica</name>
    <dbReference type="NCBI Taxonomy" id="2054315"/>
    <lineage>
        <taxon>Bacteria</taxon>
        <taxon>Pseudomonadati</taxon>
        <taxon>Bacteroidota</taxon>
        <taxon>Chitinophagia</taxon>
        <taxon>Chitinophagales</taxon>
        <taxon>Chitinophagaceae</taxon>
        <taxon>Nemorincola</taxon>
    </lineage>
</organism>
<protein>
    <submittedName>
        <fullName evidence="1">Uncharacterized protein</fullName>
    </submittedName>
</protein>
<gene>
    <name evidence="1" type="ORF">GCM10023093_29090</name>
</gene>
<comment type="caution">
    <text evidence="1">The sequence shown here is derived from an EMBL/GenBank/DDBJ whole genome shotgun (WGS) entry which is preliminary data.</text>
</comment>
<evidence type="ECO:0000313" key="2">
    <source>
        <dbReference type="Proteomes" id="UP001500067"/>
    </source>
</evidence>
<keyword evidence="2" id="KW-1185">Reference proteome</keyword>
<name>A0ABP8NLW9_9BACT</name>
<accession>A0ABP8NLW9</accession>